<sequence length="475" mass="51535">MCCLLLLTLLVAGPVLAADNETAMTFTADNGKSTDAYAGSYQVPENRNNPDSRQLTIHYVRFPALHNKPAAPIVYLAGGPGGSGITTAKGRRFELFMALRQHADVIALDQRGTGLSEQVAPCQSSQIMDSAASWNEQTLTALHQQALAECSAFWQAAGADIHGYTTVQNALDINDLRTHLKAEKISLWGISYGSHLALASIKLFGSQLDKVVLASAEGLDQTVKLPQHTDAYFASLQRVIDQQPPLKARYPDIVTTMKSVLQKLEQAPLLVKLTADDGQQTDFLFQKLHLQLLSSMLIADPSRSVALLLELYRSLDHGETEMLQFALKRGFFSNQPITMRIMPTAMDLASGISDGRLQLFTQQSASSLLGGVLNFPMPHLHGQMPQLDLGPSFRQPLSSDVPTLLLSGTLDGRTYLAEQVEAVAGLTRLSQVVVENAGHNLLMASPEVATAILQFLTESQTDISHIALPLPNFGI</sequence>
<feature type="chain" id="PRO_5005644588" evidence="3">
    <location>
        <begin position="18"/>
        <end position="475"/>
    </location>
</feature>
<feature type="domain" description="AB hydrolase-1" evidence="4">
    <location>
        <begin position="72"/>
        <end position="254"/>
    </location>
</feature>
<gene>
    <name evidence="5" type="ORF">WG68_11185</name>
</gene>
<keyword evidence="2 5" id="KW-0378">Hydrolase</keyword>
<evidence type="ECO:0000256" key="1">
    <source>
        <dbReference type="ARBA" id="ARBA00010088"/>
    </source>
</evidence>
<evidence type="ECO:0000313" key="6">
    <source>
        <dbReference type="Proteomes" id="UP000034228"/>
    </source>
</evidence>
<dbReference type="PATRIC" id="fig|336831.14.peg.447"/>
<proteinExistence type="inferred from homology"/>
<comment type="similarity">
    <text evidence="1">Belongs to the peptidase S33 family.</text>
</comment>
<organism evidence="5 6">
    <name type="scientific">Arsukibacterium ikkense</name>
    <dbReference type="NCBI Taxonomy" id="336831"/>
    <lineage>
        <taxon>Bacteria</taxon>
        <taxon>Pseudomonadati</taxon>
        <taxon>Pseudomonadota</taxon>
        <taxon>Gammaproteobacteria</taxon>
        <taxon>Chromatiales</taxon>
        <taxon>Chromatiaceae</taxon>
        <taxon>Arsukibacterium</taxon>
    </lineage>
</organism>
<evidence type="ECO:0000313" key="5">
    <source>
        <dbReference type="EMBL" id="KKO45365.1"/>
    </source>
</evidence>
<dbReference type="STRING" id="336831.WG68_11185"/>
<dbReference type="PANTHER" id="PTHR43248:SF25">
    <property type="entry name" value="AB HYDROLASE-1 DOMAIN-CONTAINING PROTEIN-RELATED"/>
    <property type="match status" value="1"/>
</dbReference>
<dbReference type="Pfam" id="PF00561">
    <property type="entry name" value="Abhydrolase_1"/>
    <property type="match status" value="1"/>
</dbReference>
<accession>A0A0M2V6S0</accession>
<name>A0A0M2V6S0_9GAMM</name>
<dbReference type="SUPFAM" id="SSF53474">
    <property type="entry name" value="alpha/beta-Hydrolases"/>
    <property type="match status" value="1"/>
</dbReference>
<dbReference type="InterPro" id="IPR029058">
    <property type="entry name" value="AB_hydrolase_fold"/>
</dbReference>
<reference evidence="5 6" key="1">
    <citation type="submission" date="2015-03" db="EMBL/GenBank/DDBJ databases">
        <title>Draft genome sequences of two protease-producing strains of Arsukibacterium isolated from two cold and alkaline environments.</title>
        <authorList>
            <person name="Lylloff J.E."/>
            <person name="Skov L.B."/>
            <person name="Jepsen M."/>
            <person name="Hallin P.F."/>
            <person name="Sorensen S.J."/>
            <person name="Stougaard P."/>
            <person name="Glaring M.A."/>
        </authorList>
    </citation>
    <scope>NUCLEOTIDE SEQUENCE [LARGE SCALE GENOMIC DNA]</scope>
    <source>
        <strain evidence="5 6">GCM72</strain>
    </source>
</reference>
<dbReference type="InterPro" id="IPR051601">
    <property type="entry name" value="Serine_prot/Carboxylest_S33"/>
</dbReference>
<evidence type="ECO:0000256" key="3">
    <source>
        <dbReference type="SAM" id="SignalP"/>
    </source>
</evidence>
<keyword evidence="6" id="KW-1185">Reference proteome</keyword>
<evidence type="ECO:0000259" key="4">
    <source>
        <dbReference type="Pfam" id="PF00561"/>
    </source>
</evidence>
<dbReference type="Proteomes" id="UP000034228">
    <property type="component" value="Unassembled WGS sequence"/>
</dbReference>
<dbReference type="AlphaFoldDB" id="A0A0M2V6S0"/>
<dbReference type="Gene3D" id="3.40.50.1820">
    <property type="entry name" value="alpha/beta hydrolase"/>
    <property type="match status" value="1"/>
</dbReference>
<dbReference type="PANTHER" id="PTHR43248">
    <property type="entry name" value="2-SUCCINYL-6-HYDROXY-2,4-CYCLOHEXADIENE-1-CARBOXYLATE SYNTHASE"/>
    <property type="match status" value="1"/>
</dbReference>
<keyword evidence="3" id="KW-0732">Signal</keyword>
<dbReference type="GO" id="GO:0016787">
    <property type="term" value="F:hydrolase activity"/>
    <property type="evidence" value="ECO:0007669"/>
    <property type="project" value="UniProtKB-KW"/>
</dbReference>
<dbReference type="EMBL" id="LAHO01000010">
    <property type="protein sequence ID" value="KKO45365.1"/>
    <property type="molecule type" value="Genomic_DNA"/>
</dbReference>
<comment type="caution">
    <text evidence="5">The sequence shown here is derived from an EMBL/GenBank/DDBJ whole genome shotgun (WGS) entry which is preliminary data.</text>
</comment>
<feature type="signal peptide" evidence="3">
    <location>
        <begin position="1"/>
        <end position="17"/>
    </location>
</feature>
<dbReference type="InterPro" id="IPR000073">
    <property type="entry name" value="AB_hydrolase_1"/>
</dbReference>
<evidence type="ECO:0000256" key="2">
    <source>
        <dbReference type="ARBA" id="ARBA00022801"/>
    </source>
</evidence>
<protein>
    <submittedName>
        <fullName evidence="5">Alpha/beta hydrolase</fullName>
    </submittedName>
</protein>